<dbReference type="PROSITE" id="PS50893">
    <property type="entry name" value="ABC_TRANSPORTER_2"/>
    <property type="match status" value="2"/>
</dbReference>
<organism evidence="7 8">
    <name type="scientific">Thermasporomyces composti</name>
    <dbReference type="NCBI Taxonomy" id="696763"/>
    <lineage>
        <taxon>Bacteria</taxon>
        <taxon>Bacillati</taxon>
        <taxon>Actinomycetota</taxon>
        <taxon>Actinomycetes</taxon>
        <taxon>Propionibacteriales</taxon>
        <taxon>Nocardioidaceae</taxon>
        <taxon>Thermasporomyces</taxon>
    </lineage>
</organism>
<evidence type="ECO:0000313" key="8">
    <source>
        <dbReference type="Proteomes" id="UP000256485"/>
    </source>
</evidence>
<dbReference type="OrthoDB" id="5357528at2"/>
<dbReference type="InterPro" id="IPR003439">
    <property type="entry name" value="ABC_transporter-like_ATP-bd"/>
</dbReference>
<dbReference type="InterPro" id="IPR017871">
    <property type="entry name" value="ABC_transporter-like_CS"/>
</dbReference>
<feature type="domain" description="ABC transporter" evidence="6">
    <location>
        <begin position="304"/>
        <end position="548"/>
    </location>
</feature>
<dbReference type="PANTHER" id="PTHR43776">
    <property type="entry name" value="TRANSPORT ATP-BINDING PROTEIN"/>
    <property type="match status" value="1"/>
</dbReference>
<dbReference type="SMART" id="SM00382">
    <property type="entry name" value="AAA"/>
    <property type="match status" value="2"/>
</dbReference>
<keyword evidence="4 7" id="KW-0067">ATP-binding</keyword>
<evidence type="ECO:0000256" key="4">
    <source>
        <dbReference type="ARBA" id="ARBA00022840"/>
    </source>
</evidence>
<dbReference type="Proteomes" id="UP000256485">
    <property type="component" value="Unassembled WGS sequence"/>
</dbReference>
<gene>
    <name evidence="7" type="ORF">DFJ64_3535</name>
</gene>
<accession>A0A3D9VFX8</accession>
<keyword evidence="8" id="KW-1185">Reference proteome</keyword>
<dbReference type="NCBIfam" id="NF007739">
    <property type="entry name" value="PRK10419.1"/>
    <property type="match status" value="2"/>
</dbReference>
<comment type="caution">
    <text evidence="7">The sequence shown here is derived from an EMBL/GenBank/DDBJ whole genome shotgun (WGS) entry which is preliminary data.</text>
</comment>
<feature type="domain" description="ABC transporter" evidence="6">
    <location>
        <begin position="21"/>
        <end position="270"/>
    </location>
</feature>
<dbReference type="FunFam" id="3.40.50.300:FF:000016">
    <property type="entry name" value="Oligopeptide ABC transporter ATP-binding component"/>
    <property type="match status" value="1"/>
</dbReference>
<protein>
    <submittedName>
        <fullName evidence="7">Peptide/nickel transport system ATP-binding protein</fullName>
    </submittedName>
</protein>
<evidence type="ECO:0000256" key="3">
    <source>
        <dbReference type="ARBA" id="ARBA00022741"/>
    </source>
</evidence>
<dbReference type="PANTHER" id="PTHR43776:SF7">
    <property type="entry name" value="D,D-DIPEPTIDE TRANSPORT ATP-BINDING PROTEIN DDPF-RELATED"/>
    <property type="match status" value="1"/>
</dbReference>
<evidence type="ECO:0000256" key="5">
    <source>
        <dbReference type="SAM" id="MobiDB-lite"/>
    </source>
</evidence>
<dbReference type="Gene3D" id="3.40.50.300">
    <property type="entry name" value="P-loop containing nucleotide triphosphate hydrolases"/>
    <property type="match status" value="2"/>
</dbReference>
<proteinExistence type="inferred from homology"/>
<evidence type="ECO:0000256" key="2">
    <source>
        <dbReference type="ARBA" id="ARBA00022448"/>
    </source>
</evidence>
<dbReference type="InterPro" id="IPR003593">
    <property type="entry name" value="AAA+_ATPase"/>
</dbReference>
<dbReference type="Pfam" id="PF08352">
    <property type="entry name" value="oligo_HPY"/>
    <property type="match status" value="2"/>
</dbReference>
<comment type="similarity">
    <text evidence="1">Belongs to the ABC transporter superfamily.</text>
</comment>
<evidence type="ECO:0000313" key="7">
    <source>
        <dbReference type="EMBL" id="REF38065.1"/>
    </source>
</evidence>
<dbReference type="GO" id="GO:0055085">
    <property type="term" value="P:transmembrane transport"/>
    <property type="evidence" value="ECO:0007669"/>
    <property type="project" value="UniProtKB-ARBA"/>
</dbReference>
<evidence type="ECO:0000259" key="6">
    <source>
        <dbReference type="PROSITE" id="PS50893"/>
    </source>
</evidence>
<dbReference type="RefSeq" id="WP_115851418.1">
    <property type="nucleotide sequence ID" value="NZ_QTUC01000001.1"/>
</dbReference>
<dbReference type="GO" id="GO:0005524">
    <property type="term" value="F:ATP binding"/>
    <property type="evidence" value="ECO:0007669"/>
    <property type="project" value="UniProtKB-KW"/>
</dbReference>
<dbReference type="InterPro" id="IPR013563">
    <property type="entry name" value="Oligopep_ABC_C"/>
</dbReference>
<dbReference type="PROSITE" id="PS00211">
    <property type="entry name" value="ABC_TRANSPORTER_1"/>
    <property type="match status" value="1"/>
</dbReference>
<dbReference type="AlphaFoldDB" id="A0A3D9VFX8"/>
<keyword evidence="3" id="KW-0547">Nucleotide-binding</keyword>
<dbReference type="EMBL" id="QTUC01000001">
    <property type="protein sequence ID" value="REF38065.1"/>
    <property type="molecule type" value="Genomic_DNA"/>
</dbReference>
<dbReference type="InterPro" id="IPR050319">
    <property type="entry name" value="ABC_transp_ATP-bind"/>
</dbReference>
<reference evidence="7 8" key="1">
    <citation type="submission" date="2018-08" db="EMBL/GenBank/DDBJ databases">
        <title>Sequencing the genomes of 1000 actinobacteria strains.</title>
        <authorList>
            <person name="Klenk H.-P."/>
        </authorList>
    </citation>
    <scope>NUCLEOTIDE SEQUENCE [LARGE SCALE GENOMIC DNA]</scope>
    <source>
        <strain evidence="7 8">DSM 22891</strain>
    </source>
</reference>
<dbReference type="InterPro" id="IPR027417">
    <property type="entry name" value="P-loop_NTPase"/>
</dbReference>
<dbReference type="NCBIfam" id="NF008453">
    <property type="entry name" value="PRK11308.1"/>
    <property type="match status" value="2"/>
</dbReference>
<dbReference type="GO" id="GO:0016887">
    <property type="term" value="F:ATP hydrolysis activity"/>
    <property type="evidence" value="ECO:0007669"/>
    <property type="project" value="InterPro"/>
</dbReference>
<name>A0A3D9VFX8_THECX</name>
<dbReference type="GO" id="GO:0015833">
    <property type="term" value="P:peptide transport"/>
    <property type="evidence" value="ECO:0007669"/>
    <property type="project" value="InterPro"/>
</dbReference>
<keyword evidence="2" id="KW-0813">Transport</keyword>
<feature type="region of interest" description="Disordered" evidence="5">
    <location>
        <begin position="276"/>
        <end position="302"/>
    </location>
</feature>
<evidence type="ECO:0000256" key="1">
    <source>
        <dbReference type="ARBA" id="ARBA00005417"/>
    </source>
</evidence>
<dbReference type="Pfam" id="PF00005">
    <property type="entry name" value="ABC_tran"/>
    <property type="match status" value="2"/>
</dbReference>
<dbReference type="SUPFAM" id="SSF52540">
    <property type="entry name" value="P-loop containing nucleoside triphosphate hydrolases"/>
    <property type="match status" value="2"/>
</dbReference>
<dbReference type="CDD" id="cd03257">
    <property type="entry name" value="ABC_NikE_OppD_transporters"/>
    <property type="match status" value="2"/>
</dbReference>
<sequence>MSLAERTDVRPDTHHVAPPLVEVANLTVRFGPRHRPTTVVEGVSFTVGRGEAVALVGESGSGKSVTARTLVGLTGAGATVTADRLRFDGEDVLRLPERRWRRIRGARIGFVLQDALASLDALRRVGQEVGEPLKLHTDLTARERERKVLELLTLVGIPEPELRARQYPHELSGGLRQRTLIASALAAGPSFLIADEPTTALDTTVQAQILDLLRSLKTRDTGMLVVSHDLSVVAQIADRVLVMRHGRIVEQGSVDAVLGDPQHPYTKNLLAAVPSAASKGSRLSPTPPVRLTHPTRPRPDGPIVEADGLTKVFTGPDHRRRTVVSAVSFTLHAGQTLGIVGESGSGKTTTARMVLGVETPDEGAVRVLGRSWTELDRVGRRRTHRRVQAIYQDPLSSFDPRFTVGRVIDEALGAIGVRRGRERRHRAVELLEWVRLGEDYLDRRPIELSGGERQRVAIARALAAEPDVIVCDEPVSALDVSVQAQVLDLLVDIQRQLGLAYLFISHDLGVVHHIADHVLVMKDGVVVESGDVDTVFREPRHPYTKALLEAIPRLDTAGVRRHG</sequence>